<name>A0A2C9WED6_MANES</name>
<evidence type="ECO:0000256" key="1">
    <source>
        <dbReference type="ARBA" id="ARBA00004672"/>
    </source>
</evidence>
<keyword evidence="5" id="KW-0658">Purine biosynthesis</keyword>
<protein>
    <recommendedName>
        <fullName evidence="2">phosphoribosylaminoimidazolesuccinocarboxamide synthase</fullName>
        <ecNumber evidence="2">6.3.2.6</ecNumber>
    </recommendedName>
    <alternativeName>
        <fullName evidence="7">SAICAR synthetase</fullName>
    </alternativeName>
</protein>
<evidence type="ECO:0000256" key="4">
    <source>
        <dbReference type="ARBA" id="ARBA00022741"/>
    </source>
</evidence>
<proteinExistence type="predicted"/>
<dbReference type="SUPFAM" id="SSF56104">
    <property type="entry name" value="SAICAR synthase-like"/>
    <property type="match status" value="1"/>
</dbReference>
<dbReference type="PROSITE" id="PS01058">
    <property type="entry name" value="SAICAR_SYNTHETASE_2"/>
    <property type="match status" value="1"/>
</dbReference>
<dbReference type="GO" id="GO:0006189">
    <property type="term" value="P:'de novo' IMP biosynthetic process"/>
    <property type="evidence" value="ECO:0000318"/>
    <property type="project" value="GO_Central"/>
</dbReference>
<dbReference type="InterPro" id="IPR028923">
    <property type="entry name" value="SAICAR_synt/ADE2_N"/>
</dbReference>
<gene>
    <name evidence="9" type="ORF">MANES_02G148000</name>
</gene>
<dbReference type="GO" id="GO:0004639">
    <property type="term" value="F:phosphoribosylaminoimidazolesuccinocarboxamide synthase activity"/>
    <property type="evidence" value="ECO:0000318"/>
    <property type="project" value="GO_Central"/>
</dbReference>
<sequence>MTPCVLNETSLWWFNRTQRIVAAPDKYVTIAKNAQFFLLNLLHVALEHGLILVDTKYEFGKDSDGSILLIDEVHTPDSSRYWIAAHSHEERFQNGLEPQNELLRLWFKDHCDPYKDEVLPDAPEELVCELAWRNQ</sequence>
<reference evidence="9" key="1">
    <citation type="submission" date="2016-02" db="EMBL/GenBank/DDBJ databases">
        <title>WGS assembly of Manihot esculenta.</title>
        <authorList>
            <person name="Bredeson J.V."/>
            <person name="Prochnik S.E."/>
            <person name="Lyons J.B."/>
            <person name="Schmutz J."/>
            <person name="Grimwood J."/>
            <person name="Vrebalov J."/>
            <person name="Bart R.S."/>
            <person name="Amuge T."/>
            <person name="Ferguson M.E."/>
            <person name="Green R."/>
            <person name="Putnam N."/>
            <person name="Stites J."/>
            <person name="Rounsley S."/>
            <person name="Rokhsar D.S."/>
        </authorList>
    </citation>
    <scope>NUCLEOTIDE SEQUENCE [LARGE SCALE GENOMIC DNA]</scope>
    <source>
        <tissue evidence="9">Leaf</tissue>
    </source>
</reference>
<evidence type="ECO:0000256" key="5">
    <source>
        <dbReference type="ARBA" id="ARBA00022755"/>
    </source>
</evidence>
<dbReference type="Gene3D" id="3.30.470.20">
    <property type="entry name" value="ATP-grasp fold, B domain"/>
    <property type="match status" value="1"/>
</dbReference>
<dbReference type="AlphaFoldDB" id="A0A2C9WED6"/>
<dbReference type="PANTHER" id="PTHR43700:SF1">
    <property type="entry name" value="PHOSPHORIBOSYLAMINOIMIDAZOLE-SUCCINOCARBOXAMIDE SYNTHASE"/>
    <property type="match status" value="1"/>
</dbReference>
<evidence type="ECO:0000259" key="8">
    <source>
        <dbReference type="Pfam" id="PF01259"/>
    </source>
</evidence>
<dbReference type="UniPathway" id="UPA00074">
    <property type="reaction ID" value="UER00131"/>
</dbReference>
<organism evidence="9">
    <name type="scientific">Manihot esculenta</name>
    <name type="common">Cassava</name>
    <name type="synonym">Jatropha manihot</name>
    <dbReference type="NCBI Taxonomy" id="3983"/>
    <lineage>
        <taxon>Eukaryota</taxon>
        <taxon>Viridiplantae</taxon>
        <taxon>Streptophyta</taxon>
        <taxon>Embryophyta</taxon>
        <taxon>Tracheophyta</taxon>
        <taxon>Spermatophyta</taxon>
        <taxon>Magnoliopsida</taxon>
        <taxon>eudicotyledons</taxon>
        <taxon>Gunneridae</taxon>
        <taxon>Pentapetalae</taxon>
        <taxon>rosids</taxon>
        <taxon>fabids</taxon>
        <taxon>Malpighiales</taxon>
        <taxon>Euphorbiaceae</taxon>
        <taxon>Crotonoideae</taxon>
        <taxon>Manihoteae</taxon>
        <taxon>Manihot</taxon>
    </lineage>
</organism>
<keyword evidence="4" id="KW-0547">Nucleotide-binding</keyword>
<accession>A0A2C9WED6</accession>
<dbReference type="EC" id="6.3.2.6" evidence="2"/>
<keyword evidence="3" id="KW-0436">Ligase</keyword>
<evidence type="ECO:0000313" key="9">
    <source>
        <dbReference type="EMBL" id="OAY58079.1"/>
    </source>
</evidence>
<dbReference type="PANTHER" id="PTHR43700">
    <property type="entry name" value="PHOSPHORIBOSYLAMINOIMIDAZOLE-SUCCINOCARBOXAMIDE SYNTHASE"/>
    <property type="match status" value="1"/>
</dbReference>
<dbReference type="InterPro" id="IPR018236">
    <property type="entry name" value="SAICAR_synthetase_CS"/>
</dbReference>
<dbReference type="Pfam" id="PF01259">
    <property type="entry name" value="SAICAR_synt"/>
    <property type="match status" value="1"/>
</dbReference>
<dbReference type="EMBL" id="CM004388">
    <property type="protein sequence ID" value="OAY58079.1"/>
    <property type="molecule type" value="Genomic_DNA"/>
</dbReference>
<evidence type="ECO:0000256" key="7">
    <source>
        <dbReference type="ARBA" id="ARBA00030409"/>
    </source>
</evidence>
<evidence type="ECO:0000256" key="2">
    <source>
        <dbReference type="ARBA" id="ARBA00012217"/>
    </source>
</evidence>
<comment type="pathway">
    <text evidence="1">Purine metabolism; IMP biosynthesis via de novo pathway; 5-amino-1-(5-phospho-D-ribosyl)imidazole-4-carboxamide from 5-amino-1-(5-phospho-D-ribosyl)imidazole-4-carboxylate: step 1/2.</text>
</comment>
<evidence type="ECO:0000256" key="3">
    <source>
        <dbReference type="ARBA" id="ARBA00022598"/>
    </source>
</evidence>
<evidence type="ECO:0000256" key="6">
    <source>
        <dbReference type="ARBA" id="ARBA00022840"/>
    </source>
</evidence>
<dbReference type="STRING" id="3983.A0A2C9WED6"/>
<keyword evidence="6" id="KW-0067">ATP-binding</keyword>
<feature type="domain" description="SAICAR synthetase/ADE2 N-terminal" evidence="8">
    <location>
        <begin position="41"/>
        <end position="117"/>
    </location>
</feature>
<dbReference type="GO" id="GO:0005524">
    <property type="term" value="F:ATP binding"/>
    <property type="evidence" value="ECO:0007669"/>
    <property type="project" value="UniProtKB-KW"/>
</dbReference>